<evidence type="ECO:0000313" key="1">
    <source>
        <dbReference type="EMBL" id="KKR71503.1"/>
    </source>
</evidence>
<reference evidence="1 2" key="1">
    <citation type="journal article" date="2015" name="Nature">
        <title>rRNA introns, odd ribosomes, and small enigmatic genomes across a large radiation of phyla.</title>
        <authorList>
            <person name="Brown C.T."/>
            <person name="Hug L.A."/>
            <person name="Thomas B.C."/>
            <person name="Sharon I."/>
            <person name="Castelle C.J."/>
            <person name="Singh A."/>
            <person name="Wilkins M.J."/>
            <person name="Williams K.H."/>
            <person name="Banfield J.F."/>
        </authorList>
    </citation>
    <scope>NUCLEOTIDE SEQUENCE [LARGE SCALE GENOMIC DNA]</scope>
</reference>
<dbReference type="Proteomes" id="UP000034664">
    <property type="component" value="Unassembled WGS sequence"/>
</dbReference>
<protein>
    <submittedName>
        <fullName evidence="1">Uncharacterized protein</fullName>
    </submittedName>
</protein>
<dbReference type="EMBL" id="LBZM01000026">
    <property type="protein sequence ID" value="KKR71503.1"/>
    <property type="molecule type" value="Genomic_DNA"/>
</dbReference>
<accession>A0A0G0T354</accession>
<sequence length="123" mass="13660">MSDEALARRLQKAIDSGLGKRASNADALKGIRIALELKDRFPDAHSRVEVNQKSEIELSLQGLSAEELEQYLEDTTIKTKEVLERITKRHQALKVKAEVNEAVVMSDEVQVPKAVGIPTRISP</sequence>
<name>A0A0G0T354_9BACT</name>
<dbReference type="AlphaFoldDB" id="A0A0G0T354"/>
<comment type="caution">
    <text evidence="1">The sequence shown here is derived from an EMBL/GenBank/DDBJ whole genome shotgun (WGS) entry which is preliminary data.</text>
</comment>
<gene>
    <name evidence="1" type="ORF">UU14_C0026G0013</name>
</gene>
<evidence type="ECO:0000313" key="2">
    <source>
        <dbReference type="Proteomes" id="UP000034664"/>
    </source>
</evidence>
<proteinExistence type="predicted"/>
<organism evidence="1 2">
    <name type="scientific">Candidatus Roizmanbacteria bacterium GW2011_GWB1_40_7</name>
    <dbReference type="NCBI Taxonomy" id="1618482"/>
    <lineage>
        <taxon>Bacteria</taxon>
        <taxon>Candidatus Roizmaniibacteriota</taxon>
    </lineage>
</organism>